<dbReference type="OrthoDB" id="5979581at2759"/>
<protein>
    <recommendedName>
        <fullName evidence="3">Protein kinase domain-containing protein</fullName>
    </recommendedName>
</protein>
<dbReference type="OMA" id="RCHERHY"/>
<proteinExistence type="predicted"/>
<organism evidence="1 2">
    <name type="scientific">Paracoccidioides lutzii (strain ATCC MYA-826 / Pb01)</name>
    <name type="common">Paracoccidioides brasiliensis</name>
    <dbReference type="NCBI Taxonomy" id="502779"/>
    <lineage>
        <taxon>Eukaryota</taxon>
        <taxon>Fungi</taxon>
        <taxon>Dikarya</taxon>
        <taxon>Ascomycota</taxon>
        <taxon>Pezizomycotina</taxon>
        <taxon>Eurotiomycetes</taxon>
        <taxon>Eurotiomycetidae</taxon>
        <taxon>Onygenales</taxon>
        <taxon>Ajellomycetaceae</taxon>
        <taxon>Paracoccidioides</taxon>
    </lineage>
</organism>
<dbReference type="AlphaFoldDB" id="C1GQW8"/>
<dbReference type="KEGG" id="pbl:PAAG_00913"/>
<evidence type="ECO:0000313" key="2">
    <source>
        <dbReference type="Proteomes" id="UP000002059"/>
    </source>
</evidence>
<keyword evidence="2" id="KW-1185">Reference proteome</keyword>
<accession>C1GQW8</accession>
<name>C1GQW8_PARBA</name>
<dbReference type="GeneID" id="9100713"/>
<sequence length="315" mass="35393">MAVGEAIEEQSLSRCHERHYYPAKIGDAFKDHQLLVIAKLGYGADLLTRINTTSRQMGFRRLADDIFEIDRASLMADTTASSQNPMARVFVETRWRNLLHLPTTILGADMSPQNVLMQLEDDNSLKDIEDQEPRDPSVPIITTDGAAPMYRSRETKLGFSGLPVTLLIKISPTVEDSDIQYILGQCQRKRILTINQINGSALLPVAFARNQEGLESLPSFLGYMKEAYPSLHIGTRQGVRTPHPQNLFRGLRLHNPRRGKRPVSQVHTEDTNLGSGSEAQLYKLIQDEWMMKPASEEDMVCLRNQIGVCNMDDCG</sequence>
<dbReference type="HOGENOM" id="CLU_883077_0_0_1"/>
<dbReference type="Proteomes" id="UP000002059">
    <property type="component" value="Partially assembled WGS sequence"/>
</dbReference>
<dbReference type="RefSeq" id="XP_015700959.1">
    <property type="nucleotide sequence ID" value="XM_015844178.1"/>
</dbReference>
<gene>
    <name evidence="1" type="ORF">PAAG_00913</name>
</gene>
<evidence type="ECO:0000313" key="1">
    <source>
        <dbReference type="EMBL" id="EEH37992.2"/>
    </source>
</evidence>
<dbReference type="VEuPathDB" id="FungiDB:PAAG_00913"/>
<dbReference type="EMBL" id="KN293993">
    <property type="protein sequence ID" value="EEH37992.2"/>
    <property type="molecule type" value="Genomic_DNA"/>
</dbReference>
<evidence type="ECO:0008006" key="3">
    <source>
        <dbReference type="Google" id="ProtNLM"/>
    </source>
</evidence>
<reference evidence="1 2" key="1">
    <citation type="journal article" date="2011" name="PLoS Genet.">
        <title>Comparative genomic analysis of human fungal pathogens causing paracoccidioidomycosis.</title>
        <authorList>
            <person name="Desjardins C.A."/>
            <person name="Champion M.D."/>
            <person name="Holder J.W."/>
            <person name="Muszewska A."/>
            <person name="Goldberg J."/>
            <person name="Bailao A.M."/>
            <person name="Brigido M.M."/>
            <person name="Ferreira M.E."/>
            <person name="Garcia A.M."/>
            <person name="Grynberg M."/>
            <person name="Gujja S."/>
            <person name="Heiman D.I."/>
            <person name="Henn M.R."/>
            <person name="Kodira C.D."/>
            <person name="Leon-Narvaez H."/>
            <person name="Longo L.V."/>
            <person name="Ma L.J."/>
            <person name="Malavazi I."/>
            <person name="Matsuo A.L."/>
            <person name="Morais F.V."/>
            <person name="Pereira M."/>
            <person name="Rodriguez-Brito S."/>
            <person name="Sakthikumar S."/>
            <person name="Salem-Izacc S.M."/>
            <person name="Sykes S.M."/>
            <person name="Teixeira M.M."/>
            <person name="Vallejo M.C."/>
            <person name="Walter M.E."/>
            <person name="Yandava C."/>
            <person name="Young S."/>
            <person name="Zeng Q."/>
            <person name="Zucker J."/>
            <person name="Felipe M.S."/>
            <person name="Goldman G.H."/>
            <person name="Haas B.J."/>
            <person name="McEwen J.G."/>
            <person name="Nino-Vega G."/>
            <person name="Puccia R."/>
            <person name="San-Blas G."/>
            <person name="Soares C.M."/>
            <person name="Birren B.W."/>
            <person name="Cuomo C.A."/>
        </authorList>
    </citation>
    <scope>NUCLEOTIDE SEQUENCE [LARGE SCALE GENOMIC DNA]</scope>
    <source>
        <strain evidence="2">ATCC MYA-826 / Pb01</strain>
    </source>
</reference>